<dbReference type="EMBL" id="RSCD01000037">
    <property type="protein sequence ID" value="RSH80112.1"/>
    <property type="molecule type" value="Genomic_DNA"/>
</dbReference>
<evidence type="ECO:0000259" key="2">
    <source>
        <dbReference type="Pfam" id="PF07859"/>
    </source>
</evidence>
<dbReference type="InterPro" id="IPR050300">
    <property type="entry name" value="GDXG_lipolytic_enzyme"/>
</dbReference>
<proteinExistence type="predicted"/>
<sequence length="368" mass="41381">MSQQAPLPMAPAELRPDLVESFALPRASPPGFTDHIFKTAHGVELGIRVWPAANATYPAPFVTWHHGGAFIAGSHFAPLSWMEPGLRQRGYHMVSPAYRLGPQVTLDEQVQDGVDSIAWCREHLPRILGADKVDVDRYVICGESAGGTLVALMGHRLDPPPKAIIEAYGIVDFLDKHFGDPDKHPKPNDLPLWEGEFTEEQLHAALRDRDPSHCLTDALFRDEQQRCSEEQLSELWATDFKYIDAIRLRAELHIYRSDRPFIAHAVERERFNSDGELFAWLSSVSAIPLLNGKTTYPPTAFLHGIDDTAVPLAQSQRMAARLREMGVPTVECYEHGPHVFDNVYKVPGWDQYIQPVLDFVNVHVDYLP</sequence>
<feature type="domain" description="Alpha/beta hydrolase fold-3" evidence="2">
    <location>
        <begin position="64"/>
        <end position="221"/>
    </location>
</feature>
<dbReference type="PANTHER" id="PTHR48081:SF3">
    <property type="entry name" value="ALPHA_BETA HYDROLASE FOLD-3 DOMAIN-CONTAINING PROTEIN"/>
    <property type="match status" value="1"/>
</dbReference>
<evidence type="ECO:0000313" key="3">
    <source>
        <dbReference type="EMBL" id="RSH80112.1"/>
    </source>
</evidence>
<dbReference type="Pfam" id="PF07859">
    <property type="entry name" value="Abhydrolase_3"/>
    <property type="match status" value="1"/>
</dbReference>
<dbReference type="AlphaFoldDB" id="A0A427XMX5"/>
<evidence type="ECO:0000313" key="4">
    <source>
        <dbReference type="Proteomes" id="UP000279259"/>
    </source>
</evidence>
<keyword evidence="1" id="KW-0378">Hydrolase</keyword>
<dbReference type="Gene3D" id="3.40.50.1820">
    <property type="entry name" value="alpha/beta hydrolase"/>
    <property type="match status" value="1"/>
</dbReference>
<protein>
    <recommendedName>
        <fullName evidence="2">Alpha/beta hydrolase fold-3 domain-containing protein</fullName>
    </recommendedName>
</protein>
<accession>A0A427XMX5</accession>
<evidence type="ECO:0000256" key="1">
    <source>
        <dbReference type="ARBA" id="ARBA00022801"/>
    </source>
</evidence>
<dbReference type="Proteomes" id="UP000279259">
    <property type="component" value="Unassembled WGS sequence"/>
</dbReference>
<comment type="caution">
    <text evidence="3">The sequence shown here is derived from an EMBL/GenBank/DDBJ whole genome shotgun (WGS) entry which is preliminary data.</text>
</comment>
<dbReference type="OrthoDB" id="2578778at2759"/>
<reference evidence="3 4" key="1">
    <citation type="submission" date="2018-11" db="EMBL/GenBank/DDBJ databases">
        <title>Genome sequence of Saitozyma podzolica DSM 27192.</title>
        <authorList>
            <person name="Aliyu H."/>
            <person name="Gorte O."/>
            <person name="Ochsenreither K."/>
        </authorList>
    </citation>
    <scope>NUCLEOTIDE SEQUENCE [LARGE SCALE GENOMIC DNA]</scope>
    <source>
        <strain evidence="3 4">DSM 27192</strain>
    </source>
</reference>
<dbReference type="InterPro" id="IPR029058">
    <property type="entry name" value="AB_hydrolase_fold"/>
</dbReference>
<organism evidence="3 4">
    <name type="scientific">Saitozyma podzolica</name>
    <dbReference type="NCBI Taxonomy" id="1890683"/>
    <lineage>
        <taxon>Eukaryota</taxon>
        <taxon>Fungi</taxon>
        <taxon>Dikarya</taxon>
        <taxon>Basidiomycota</taxon>
        <taxon>Agaricomycotina</taxon>
        <taxon>Tremellomycetes</taxon>
        <taxon>Tremellales</taxon>
        <taxon>Trimorphomycetaceae</taxon>
        <taxon>Saitozyma</taxon>
    </lineage>
</organism>
<name>A0A427XMX5_9TREE</name>
<keyword evidence="4" id="KW-1185">Reference proteome</keyword>
<dbReference type="GO" id="GO:0016787">
    <property type="term" value="F:hydrolase activity"/>
    <property type="evidence" value="ECO:0007669"/>
    <property type="project" value="UniProtKB-KW"/>
</dbReference>
<gene>
    <name evidence="3" type="ORF">EHS25_007314</name>
</gene>
<dbReference type="InterPro" id="IPR013094">
    <property type="entry name" value="AB_hydrolase_3"/>
</dbReference>
<dbReference type="PANTHER" id="PTHR48081">
    <property type="entry name" value="AB HYDROLASE SUPERFAMILY PROTEIN C4A8.06C"/>
    <property type="match status" value="1"/>
</dbReference>
<dbReference type="SUPFAM" id="SSF53474">
    <property type="entry name" value="alpha/beta-Hydrolases"/>
    <property type="match status" value="1"/>
</dbReference>
<dbReference type="STRING" id="1890683.A0A427XMX5"/>